<sequence>MGSNPGSATCQRGDCGQVASLLRASVPSSVKRGMKTVSPTWGDRIPLRLPQRFEQCSAHSKRLTDTNIKRRGSVGRARALESQVMGSNPSSATCQLGDCGRVTSTALGLSSLLCKMRMKTVSPTWDDLIPLGLPQRSEQCSAHSKRLTDTNIIIIRIIAAGWAPPLRPLGPAPSPAPWAGLEAASVRNPIPERGREEATGPRASGHREGQVLGGPGWWRPGQGVGGSGGPAERPGEGPAMGTARPQFSIDDAFDLSLEEGGGGPAGPAGGPRFGGLHFERKARGDGGEDGDRQSRLKYQVRSTGGPRPPAHPALHPPGGAAPRAGRAPHCARRPPNPGRTRLPPLGLVRPVPPGATVRAGTGGAGRGPGPGPAPTGLCVSEQNLENDEDGVPVSQDPIGGVANNRDPSRSSTRSSQWSFSTLSNTTQRSYHACCSWTHHPLVQKNRRVVLASFLLLLLGLGLILVGVGLQVSPSAGISSAIFFVPGFLLLIPGVYHVIFIYCAVKGHRGFQFFYLPYFEK</sequence>
<evidence type="ECO:0000256" key="5">
    <source>
        <dbReference type="ARBA" id="ARBA00023136"/>
    </source>
</evidence>
<dbReference type="Bgee" id="ENSOANG00000042594">
    <property type="expression patterns" value="Expressed in heart and 7 other cell types or tissues"/>
</dbReference>
<evidence type="ECO:0000313" key="9">
    <source>
        <dbReference type="Proteomes" id="UP000002279"/>
    </source>
</evidence>
<feature type="region of interest" description="Disordered" evidence="6">
    <location>
        <begin position="187"/>
        <end position="416"/>
    </location>
</feature>
<comment type="subcellular location">
    <subcellularLocation>
        <location evidence="1">Membrane</location>
        <topology evidence="1">Multi-pass membrane protein</topology>
    </subcellularLocation>
</comment>
<keyword evidence="4 7" id="KW-1133">Transmembrane helix</keyword>
<dbReference type="FunCoup" id="A0A6I8NHL9">
    <property type="interactions" value="596"/>
</dbReference>
<evidence type="ECO:0000256" key="6">
    <source>
        <dbReference type="SAM" id="MobiDB-lite"/>
    </source>
</evidence>
<organism evidence="8 9">
    <name type="scientific">Ornithorhynchus anatinus</name>
    <name type="common">Duckbill platypus</name>
    <dbReference type="NCBI Taxonomy" id="9258"/>
    <lineage>
        <taxon>Eukaryota</taxon>
        <taxon>Metazoa</taxon>
        <taxon>Chordata</taxon>
        <taxon>Craniata</taxon>
        <taxon>Vertebrata</taxon>
        <taxon>Euteleostomi</taxon>
        <taxon>Mammalia</taxon>
        <taxon>Monotremata</taxon>
        <taxon>Ornithorhynchidae</taxon>
        <taxon>Ornithorhynchus</taxon>
    </lineage>
</organism>
<evidence type="ECO:0000256" key="7">
    <source>
        <dbReference type="SAM" id="Phobius"/>
    </source>
</evidence>
<feature type="compositionally biased region" description="Low complexity" evidence="6">
    <location>
        <begin position="338"/>
        <end position="359"/>
    </location>
</feature>
<accession>A0A6I8NHL9</accession>
<dbReference type="GO" id="GO:0016020">
    <property type="term" value="C:membrane"/>
    <property type="evidence" value="ECO:0007669"/>
    <property type="project" value="UniProtKB-SubCell"/>
</dbReference>
<dbReference type="Pfam" id="PF05915">
    <property type="entry name" value="TMEM_230_134"/>
    <property type="match status" value="1"/>
</dbReference>
<evidence type="ECO:0000313" key="8">
    <source>
        <dbReference type="Ensembl" id="ENSOANP00000040602.1"/>
    </source>
</evidence>
<evidence type="ECO:0000256" key="3">
    <source>
        <dbReference type="ARBA" id="ARBA00022692"/>
    </source>
</evidence>
<reference evidence="8" key="3">
    <citation type="submission" date="2025-09" db="UniProtKB">
        <authorList>
            <consortium name="Ensembl"/>
        </authorList>
    </citation>
    <scope>IDENTIFICATION</scope>
    <source>
        <strain evidence="8">Glennie</strain>
    </source>
</reference>
<evidence type="ECO:0000256" key="1">
    <source>
        <dbReference type="ARBA" id="ARBA00004141"/>
    </source>
</evidence>
<dbReference type="Ensembl" id="ENSOANT00000048753.1">
    <property type="protein sequence ID" value="ENSOANP00000040602.1"/>
    <property type="gene ID" value="ENSOANG00000042594.1"/>
</dbReference>
<reference evidence="8 9" key="1">
    <citation type="journal article" date="2008" name="Nature">
        <title>Genome analysis of the platypus reveals unique signatures of evolution.</title>
        <authorList>
            <person name="Warren W.C."/>
            <person name="Hillier L.W."/>
            <person name="Marshall Graves J.A."/>
            <person name="Birney E."/>
            <person name="Ponting C.P."/>
            <person name="Grutzner F."/>
            <person name="Belov K."/>
            <person name="Miller W."/>
            <person name="Clarke L."/>
            <person name="Chinwalla A.T."/>
            <person name="Yang S.P."/>
            <person name="Heger A."/>
            <person name="Locke D.P."/>
            <person name="Miethke P."/>
            <person name="Waters P.D."/>
            <person name="Veyrunes F."/>
            <person name="Fulton L."/>
            <person name="Fulton B."/>
            <person name="Graves T."/>
            <person name="Wallis J."/>
            <person name="Puente X.S."/>
            <person name="Lopez-Otin C."/>
            <person name="Ordonez G.R."/>
            <person name="Eichler E.E."/>
            <person name="Chen L."/>
            <person name="Cheng Z."/>
            <person name="Deakin J.E."/>
            <person name="Alsop A."/>
            <person name="Thompson K."/>
            <person name="Kirby P."/>
            <person name="Papenfuss A.T."/>
            <person name="Wakefield M.J."/>
            <person name="Olender T."/>
            <person name="Lancet D."/>
            <person name="Huttley G.A."/>
            <person name="Smit A.F."/>
            <person name="Pask A."/>
            <person name="Temple-Smith P."/>
            <person name="Batzer M.A."/>
            <person name="Walker J.A."/>
            <person name="Konkel M.K."/>
            <person name="Harris R.S."/>
            <person name="Whittington C.M."/>
            <person name="Wong E.S."/>
            <person name="Gemmell N.J."/>
            <person name="Buschiazzo E."/>
            <person name="Vargas Jentzsch I.M."/>
            <person name="Merkel A."/>
            <person name="Schmitz J."/>
            <person name="Zemann A."/>
            <person name="Churakov G."/>
            <person name="Kriegs J.O."/>
            <person name="Brosius J."/>
            <person name="Murchison E.P."/>
            <person name="Sachidanandam R."/>
            <person name="Smith C."/>
            <person name="Hannon G.J."/>
            <person name="Tsend-Ayush E."/>
            <person name="McMillan D."/>
            <person name="Attenborough R."/>
            <person name="Rens W."/>
            <person name="Ferguson-Smith M."/>
            <person name="Lefevre C.M."/>
            <person name="Sharp J.A."/>
            <person name="Nicholas K.R."/>
            <person name="Ray D.A."/>
            <person name="Kube M."/>
            <person name="Reinhardt R."/>
            <person name="Pringle T.H."/>
            <person name="Taylor J."/>
            <person name="Jones R.C."/>
            <person name="Nixon B."/>
            <person name="Dacheux J.L."/>
            <person name="Niwa H."/>
            <person name="Sekita Y."/>
            <person name="Huang X."/>
            <person name="Stark A."/>
            <person name="Kheradpour P."/>
            <person name="Kellis M."/>
            <person name="Flicek P."/>
            <person name="Chen Y."/>
            <person name="Webber C."/>
            <person name="Hardison R."/>
            <person name="Nelson J."/>
            <person name="Hallsworth-Pepin K."/>
            <person name="Delehaunty K."/>
            <person name="Markovic C."/>
            <person name="Minx P."/>
            <person name="Feng Y."/>
            <person name="Kremitzki C."/>
            <person name="Mitreva M."/>
            <person name="Glasscock J."/>
            <person name="Wylie T."/>
            <person name="Wohldmann P."/>
            <person name="Thiru P."/>
            <person name="Nhan M.N."/>
            <person name="Pohl C.S."/>
            <person name="Smith S.M."/>
            <person name="Hou S."/>
            <person name="Nefedov M."/>
            <person name="de Jong P.J."/>
            <person name="Renfree M.B."/>
            <person name="Mardis E.R."/>
            <person name="Wilson R.K."/>
        </authorList>
    </citation>
    <scope>NUCLEOTIDE SEQUENCE [LARGE SCALE GENOMIC DNA]</scope>
    <source>
        <strain evidence="8 9">Glennie</strain>
    </source>
</reference>
<feature type="compositionally biased region" description="Gly residues" evidence="6">
    <location>
        <begin position="211"/>
        <end position="229"/>
    </location>
</feature>
<feature type="compositionally biased region" description="Low complexity" evidence="6">
    <location>
        <begin position="316"/>
        <end position="328"/>
    </location>
</feature>
<feature type="transmembrane region" description="Helical" evidence="7">
    <location>
        <begin position="481"/>
        <end position="504"/>
    </location>
</feature>
<proteinExistence type="inferred from homology"/>
<gene>
    <name evidence="8" type="primary">TMEM134</name>
</gene>
<feature type="transmembrane region" description="Helical" evidence="7">
    <location>
        <begin position="448"/>
        <end position="469"/>
    </location>
</feature>
<dbReference type="PANTHER" id="PTHR13558">
    <property type="entry name" value="TRANSMEMBRANE PROTEIN 134"/>
    <property type="match status" value="1"/>
</dbReference>
<dbReference type="InterPro" id="IPR039714">
    <property type="entry name" value="TMEM134"/>
</dbReference>
<feature type="compositionally biased region" description="Gly residues" evidence="6">
    <location>
        <begin position="259"/>
        <end position="273"/>
    </location>
</feature>
<evidence type="ECO:0000256" key="2">
    <source>
        <dbReference type="ARBA" id="ARBA00007743"/>
    </source>
</evidence>
<name>A0A6I8NHL9_ORNAN</name>
<feature type="compositionally biased region" description="Low complexity" evidence="6">
    <location>
        <begin position="230"/>
        <end position="241"/>
    </location>
</feature>
<dbReference type="InParanoid" id="A0A6I8NHL9"/>
<keyword evidence="5 7" id="KW-0472">Membrane</keyword>
<evidence type="ECO:0000256" key="4">
    <source>
        <dbReference type="ARBA" id="ARBA00022989"/>
    </source>
</evidence>
<feature type="compositionally biased region" description="Basic and acidic residues" evidence="6">
    <location>
        <begin position="277"/>
        <end position="294"/>
    </location>
</feature>
<protein>
    <recommendedName>
        <fullName evidence="10">Transmembrane protein 134</fullName>
    </recommendedName>
</protein>
<reference evidence="8" key="2">
    <citation type="submission" date="2025-08" db="UniProtKB">
        <authorList>
            <consortium name="Ensembl"/>
        </authorList>
    </citation>
    <scope>IDENTIFICATION</scope>
    <source>
        <strain evidence="8">Glennie</strain>
    </source>
</reference>
<evidence type="ECO:0008006" key="10">
    <source>
        <dbReference type="Google" id="ProtNLM"/>
    </source>
</evidence>
<comment type="similarity">
    <text evidence="2">Belongs to the TMEM134/TMEM230 family.</text>
</comment>
<dbReference type="GeneTree" id="ENSGT00390000011766"/>
<keyword evidence="9" id="KW-1185">Reference proteome</keyword>
<dbReference type="PANTHER" id="PTHR13558:SF1">
    <property type="entry name" value="TRANSMEMBRANE PROTEIN 134"/>
    <property type="match status" value="1"/>
</dbReference>
<feature type="compositionally biased region" description="Pro residues" evidence="6">
    <location>
        <begin position="306"/>
        <end position="315"/>
    </location>
</feature>
<dbReference type="Proteomes" id="UP000002279">
    <property type="component" value="Chromosome 3"/>
</dbReference>
<dbReference type="AlphaFoldDB" id="A0A6I8NHL9"/>
<dbReference type="InterPro" id="IPR008590">
    <property type="entry name" value="TMEM_230/134"/>
</dbReference>
<keyword evidence="3 7" id="KW-0812">Transmembrane</keyword>
<feature type="compositionally biased region" description="Basic and acidic residues" evidence="6">
    <location>
        <begin position="190"/>
        <end position="209"/>
    </location>
</feature>